<accession>A0ABS9TEF1</accession>
<dbReference type="InterPro" id="IPR000182">
    <property type="entry name" value="GNAT_dom"/>
</dbReference>
<proteinExistence type="predicted"/>
<dbReference type="Gene3D" id="3.40.630.30">
    <property type="match status" value="1"/>
</dbReference>
<dbReference type="EMBL" id="JAKXMK010000011">
    <property type="protein sequence ID" value="MCH6166919.1"/>
    <property type="molecule type" value="Genomic_DNA"/>
</dbReference>
<evidence type="ECO:0000313" key="4">
    <source>
        <dbReference type="EMBL" id="MCH6166919.1"/>
    </source>
</evidence>
<dbReference type="RefSeq" id="WP_241036945.1">
    <property type="nucleotide sequence ID" value="NZ_BAAAJF010000036.1"/>
</dbReference>
<dbReference type="InterPro" id="IPR016181">
    <property type="entry name" value="Acyl_CoA_acyltransferase"/>
</dbReference>
<gene>
    <name evidence="4" type="ORF">MMF94_14615</name>
</gene>
<keyword evidence="5" id="KW-1185">Reference proteome</keyword>
<comment type="caution">
    <text evidence="4">The sequence shown here is derived from an EMBL/GenBank/DDBJ whole genome shotgun (WGS) entry which is preliminary data.</text>
</comment>
<dbReference type="PANTHER" id="PTHR43877">
    <property type="entry name" value="AMINOALKYLPHOSPHONATE N-ACETYLTRANSFERASE-RELATED-RELATED"/>
    <property type="match status" value="1"/>
</dbReference>
<name>A0ABS9TEF1_9PSEU</name>
<evidence type="ECO:0000256" key="2">
    <source>
        <dbReference type="ARBA" id="ARBA00023315"/>
    </source>
</evidence>
<feature type="domain" description="N-acetyltransferase" evidence="3">
    <location>
        <begin position="2"/>
        <end position="172"/>
    </location>
</feature>
<dbReference type="CDD" id="cd04301">
    <property type="entry name" value="NAT_SF"/>
    <property type="match status" value="1"/>
</dbReference>
<dbReference type="PROSITE" id="PS51186">
    <property type="entry name" value="GNAT"/>
    <property type="match status" value="1"/>
</dbReference>
<evidence type="ECO:0000259" key="3">
    <source>
        <dbReference type="PROSITE" id="PS51186"/>
    </source>
</evidence>
<evidence type="ECO:0000256" key="1">
    <source>
        <dbReference type="ARBA" id="ARBA00022679"/>
    </source>
</evidence>
<dbReference type="InterPro" id="IPR050832">
    <property type="entry name" value="Bact_Acetyltransf"/>
</dbReference>
<dbReference type="Pfam" id="PF00583">
    <property type="entry name" value="Acetyltransf_1"/>
    <property type="match status" value="1"/>
</dbReference>
<protein>
    <submittedName>
        <fullName evidence="4">GNAT family N-acetyltransferase</fullName>
    </submittedName>
</protein>
<sequence length="174" mass="18460">MIEIRAAEVGDAGAIAAVHVASWQVAYRDLLPEGVLDGLSVAGREQMWSAILGEPSPRSAVYVAARRGAVLGFASIGASRDGDAGGDVGELGAFYLQPGHWRQGIGSRLHAAVVAGLCDLGFSTATLWVLEGNDRALRFYEQTGWAEDGQFKVDRGPGGVELRERRMHRALTAA</sequence>
<dbReference type="PANTHER" id="PTHR43877:SF1">
    <property type="entry name" value="ACETYLTRANSFERASE"/>
    <property type="match status" value="1"/>
</dbReference>
<keyword evidence="1" id="KW-0808">Transferase</keyword>
<reference evidence="4 5" key="1">
    <citation type="submission" date="2022-03" db="EMBL/GenBank/DDBJ databases">
        <title>Pseudonocardia alaer sp. nov., a novel actinomycete isolated from reed forest soil.</title>
        <authorList>
            <person name="Wang L."/>
        </authorList>
    </citation>
    <scope>NUCLEOTIDE SEQUENCE [LARGE SCALE GENOMIC DNA]</scope>
    <source>
        <strain evidence="4 5">Y-16303</strain>
    </source>
</reference>
<dbReference type="SUPFAM" id="SSF55729">
    <property type="entry name" value="Acyl-CoA N-acyltransferases (Nat)"/>
    <property type="match status" value="1"/>
</dbReference>
<keyword evidence="2" id="KW-0012">Acyltransferase</keyword>
<evidence type="ECO:0000313" key="5">
    <source>
        <dbReference type="Proteomes" id="UP001299970"/>
    </source>
</evidence>
<organism evidence="4 5">
    <name type="scientific">Pseudonocardia alaniniphila</name>
    <dbReference type="NCBI Taxonomy" id="75291"/>
    <lineage>
        <taxon>Bacteria</taxon>
        <taxon>Bacillati</taxon>
        <taxon>Actinomycetota</taxon>
        <taxon>Actinomycetes</taxon>
        <taxon>Pseudonocardiales</taxon>
        <taxon>Pseudonocardiaceae</taxon>
        <taxon>Pseudonocardia</taxon>
    </lineage>
</organism>
<dbReference type="Proteomes" id="UP001299970">
    <property type="component" value="Unassembled WGS sequence"/>
</dbReference>